<dbReference type="Pfam" id="PF07568">
    <property type="entry name" value="HisKA_2"/>
    <property type="match status" value="1"/>
</dbReference>
<dbReference type="Pfam" id="PF02518">
    <property type="entry name" value="HATPase_c"/>
    <property type="match status" value="1"/>
</dbReference>
<name>A0A4D7BAT0_9HYPH</name>
<dbReference type="InterPro" id="IPR036890">
    <property type="entry name" value="HATPase_C_sf"/>
</dbReference>
<reference evidence="10 11" key="1">
    <citation type="submission" date="2019-04" db="EMBL/GenBank/DDBJ databases">
        <title>Phreatobacter aquaticus sp. nov.</title>
        <authorList>
            <person name="Choi A."/>
        </authorList>
    </citation>
    <scope>NUCLEOTIDE SEQUENCE [LARGE SCALE GENOMIC DNA]</scope>
    <source>
        <strain evidence="10 11">KCTC 52518</strain>
    </source>
</reference>
<evidence type="ECO:0000256" key="3">
    <source>
        <dbReference type="ARBA" id="ARBA00022553"/>
    </source>
</evidence>
<evidence type="ECO:0000259" key="9">
    <source>
        <dbReference type="PROSITE" id="PS50109"/>
    </source>
</evidence>
<dbReference type="InterPro" id="IPR011495">
    <property type="entry name" value="Sig_transdc_His_kin_sub2_dim/P"/>
</dbReference>
<dbReference type="PANTHER" id="PTHR41523">
    <property type="entry name" value="TWO-COMPONENT SYSTEM SENSOR PROTEIN"/>
    <property type="match status" value="1"/>
</dbReference>
<keyword evidence="4" id="KW-0808">Transferase</keyword>
<dbReference type="CDD" id="cd19410">
    <property type="entry name" value="HK9-like_sensor"/>
    <property type="match status" value="1"/>
</dbReference>
<dbReference type="Pfam" id="PF05227">
    <property type="entry name" value="CHASE3"/>
    <property type="match status" value="1"/>
</dbReference>
<dbReference type="Proteomes" id="UP000298781">
    <property type="component" value="Chromosome"/>
</dbReference>
<dbReference type="EMBL" id="CP039690">
    <property type="protein sequence ID" value="QCI67783.1"/>
    <property type="molecule type" value="Genomic_DNA"/>
</dbReference>
<evidence type="ECO:0000256" key="8">
    <source>
        <dbReference type="SAM" id="Phobius"/>
    </source>
</evidence>
<evidence type="ECO:0000256" key="6">
    <source>
        <dbReference type="ARBA" id="ARBA00022777"/>
    </source>
</evidence>
<feature type="transmembrane region" description="Helical" evidence="8">
    <location>
        <begin position="26"/>
        <end position="46"/>
    </location>
</feature>
<evidence type="ECO:0000313" key="10">
    <source>
        <dbReference type="EMBL" id="QCI67783.1"/>
    </source>
</evidence>
<dbReference type="GO" id="GO:0004673">
    <property type="term" value="F:protein histidine kinase activity"/>
    <property type="evidence" value="ECO:0007669"/>
    <property type="project" value="UniProtKB-EC"/>
</dbReference>
<evidence type="ECO:0000313" key="11">
    <source>
        <dbReference type="Proteomes" id="UP000298781"/>
    </source>
</evidence>
<dbReference type="GO" id="GO:0005524">
    <property type="term" value="F:ATP binding"/>
    <property type="evidence" value="ECO:0007669"/>
    <property type="project" value="UniProtKB-KW"/>
</dbReference>
<keyword evidence="8" id="KW-0812">Transmembrane</keyword>
<keyword evidence="5" id="KW-0547">Nucleotide-binding</keyword>
<dbReference type="KEGG" id="pstg:E8M01_28300"/>
<evidence type="ECO:0000256" key="4">
    <source>
        <dbReference type="ARBA" id="ARBA00022679"/>
    </source>
</evidence>
<sequence length="461" mass="50075">MIGWMKTRSAMTNWWPTQRARSMTPLVSGILALAAVAVTIVMVALINLQALEAVRRVVHALQAREHAERFLGQLRDAETGQRGFLLTGRREFLEPYDSGKAAIAAELGSLATLVSDNPAQSIRVTRLRNLATAKMAGLDEAIAAYRAGDLAKALDQVRQEVGKGLMDEVRLTVGELQAEETRLSAERTATGNQRRLISTLGVVLALAFLAFAAWRQLYVGNRRNLSLAQANALLDRRVTERTQQLENEKLRVEALLKDVNHRVGNNLATVSALLSVQGRQAREPQVKAALAQAQSRIQAIAAGQRRLRIDIEADEIDARPYFEDLLAEIGKAAEGRPITFKLAMENIRLPGRDAVSYVVLVNELVTNAIKHAFPSGMAGTITVGVHPAADDTNAVLLRIEDDGVGMPAKVESDGLGQSVIASLLRSMRATMAVEMIDPGAPRPGTRVTLIFPKKEPAATET</sequence>
<feature type="domain" description="Histidine kinase" evidence="9">
    <location>
        <begin position="258"/>
        <end position="455"/>
    </location>
</feature>
<feature type="transmembrane region" description="Helical" evidence="8">
    <location>
        <begin position="196"/>
        <end position="214"/>
    </location>
</feature>
<keyword evidence="11" id="KW-1185">Reference proteome</keyword>
<evidence type="ECO:0000256" key="2">
    <source>
        <dbReference type="ARBA" id="ARBA00012438"/>
    </source>
</evidence>
<evidence type="ECO:0000256" key="5">
    <source>
        <dbReference type="ARBA" id="ARBA00022741"/>
    </source>
</evidence>
<dbReference type="InterPro" id="IPR005467">
    <property type="entry name" value="His_kinase_dom"/>
</dbReference>
<keyword evidence="7" id="KW-0067">ATP-binding</keyword>
<dbReference type="SUPFAM" id="SSF55874">
    <property type="entry name" value="ATPase domain of HSP90 chaperone/DNA topoisomerase II/histidine kinase"/>
    <property type="match status" value="1"/>
</dbReference>
<proteinExistence type="predicted"/>
<dbReference type="InterPro" id="IPR003594">
    <property type="entry name" value="HATPase_dom"/>
</dbReference>
<comment type="catalytic activity">
    <reaction evidence="1">
        <text>ATP + protein L-histidine = ADP + protein N-phospho-L-histidine.</text>
        <dbReference type="EC" id="2.7.13.3"/>
    </reaction>
</comment>
<dbReference type="SMART" id="SM00387">
    <property type="entry name" value="HATPase_c"/>
    <property type="match status" value="1"/>
</dbReference>
<keyword evidence="8" id="KW-0472">Membrane</keyword>
<keyword evidence="8" id="KW-1133">Transmembrane helix</keyword>
<accession>A0A4D7BAT0</accession>
<dbReference type="InterPro" id="IPR007891">
    <property type="entry name" value="CHASE3"/>
</dbReference>
<dbReference type="PROSITE" id="PS50109">
    <property type="entry name" value="HIS_KIN"/>
    <property type="match status" value="1"/>
</dbReference>
<evidence type="ECO:0000256" key="1">
    <source>
        <dbReference type="ARBA" id="ARBA00000085"/>
    </source>
</evidence>
<protein>
    <recommendedName>
        <fullName evidence="2">histidine kinase</fullName>
        <ecNumber evidence="2">2.7.13.3</ecNumber>
    </recommendedName>
</protein>
<dbReference type="EC" id="2.7.13.3" evidence="2"/>
<keyword evidence="6" id="KW-0418">Kinase</keyword>
<evidence type="ECO:0000256" key="7">
    <source>
        <dbReference type="ARBA" id="ARBA00022840"/>
    </source>
</evidence>
<gene>
    <name evidence="10" type="ORF">E8M01_28300</name>
</gene>
<dbReference type="Gene3D" id="3.30.565.10">
    <property type="entry name" value="Histidine kinase-like ATPase, C-terminal domain"/>
    <property type="match status" value="1"/>
</dbReference>
<dbReference type="AlphaFoldDB" id="A0A4D7BAT0"/>
<dbReference type="PANTHER" id="PTHR41523:SF8">
    <property type="entry name" value="ETHYLENE RESPONSE SENSOR PROTEIN"/>
    <property type="match status" value="1"/>
</dbReference>
<organism evidence="10 11">
    <name type="scientific">Phreatobacter stygius</name>
    <dbReference type="NCBI Taxonomy" id="1940610"/>
    <lineage>
        <taxon>Bacteria</taxon>
        <taxon>Pseudomonadati</taxon>
        <taxon>Pseudomonadota</taxon>
        <taxon>Alphaproteobacteria</taxon>
        <taxon>Hyphomicrobiales</taxon>
        <taxon>Phreatobacteraceae</taxon>
        <taxon>Phreatobacter</taxon>
    </lineage>
</organism>
<dbReference type="OrthoDB" id="7991996at2"/>
<keyword evidence="3" id="KW-0597">Phosphoprotein</keyword>